<name>A0A9Q1FD52_SYNKA</name>
<keyword evidence="3" id="KW-1185">Reference proteome</keyword>
<accession>A0A9Q1FD52</accession>
<evidence type="ECO:0000313" key="2">
    <source>
        <dbReference type="EMBL" id="KAJ8355828.1"/>
    </source>
</evidence>
<dbReference type="AlphaFoldDB" id="A0A9Q1FD52"/>
<feature type="compositionally biased region" description="Polar residues" evidence="1">
    <location>
        <begin position="25"/>
        <end position="35"/>
    </location>
</feature>
<sequence>MVADEVYSAHRTGPVTTERRREQSLHTPQSRVNDTTPEHARSLPLSLNSLKSVTGERTLGGRTVEGSKIANEEVCAFESRDEDRRRTLERGAGTAASTRAARSSAGGPSAARITPWAMGFR</sequence>
<dbReference type="EMBL" id="JAINUF010000006">
    <property type="protein sequence ID" value="KAJ8355828.1"/>
    <property type="molecule type" value="Genomic_DNA"/>
</dbReference>
<evidence type="ECO:0000256" key="1">
    <source>
        <dbReference type="SAM" id="MobiDB-lite"/>
    </source>
</evidence>
<dbReference type="Proteomes" id="UP001152622">
    <property type="component" value="Chromosome 6"/>
</dbReference>
<feature type="region of interest" description="Disordered" evidence="1">
    <location>
        <begin position="1"/>
        <end position="49"/>
    </location>
</feature>
<feature type="compositionally biased region" description="Low complexity" evidence="1">
    <location>
        <begin position="90"/>
        <end position="112"/>
    </location>
</feature>
<feature type="region of interest" description="Disordered" evidence="1">
    <location>
        <begin position="80"/>
        <end position="121"/>
    </location>
</feature>
<gene>
    <name evidence="2" type="ORF">SKAU_G00186220</name>
</gene>
<reference evidence="2" key="1">
    <citation type="journal article" date="2023" name="Science">
        <title>Genome structures resolve the early diversification of teleost fishes.</title>
        <authorList>
            <person name="Parey E."/>
            <person name="Louis A."/>
            <person name="Montfort J."/>
            <person name="Bouchez O."/>
            <person name="Roques C."/>
            <person name="Iampietro C."/>
            <person name="Lluch J."/>
            <person name="Castinel A."/>
            <person name="Donnadieu C."/>
            <person name="Desvignes T."/>
            <person name="Floi Bucao C."/>
            <person name="Jouanno E."/>
            <person name="Wen M."/>
            <person name="Mejri S."/>
            <person name="Dirks R."/>
            <person name="Jansen H."/>
            <person name="Henkel C."/>
            <person name="Chen W.J."/>
            <person name="Zahm M."/>
            <person name="Cabau C."/>
            <person name="Klopp C."/>
            <person name="Thompson A.W."/>
            <person name="Robinson-Rechavi M."/>
            <person name="Braasch I."/>
            <person name="Lecointre G."/>
            <person name="Bobe J."/>
            <person name="Postlethwait J.H."/>
            <person name="Berthelot C."/>
            <person name="Roest Crollius H."/>
            <person name="Guiguen Y."/>
        </authorList>
    </citation>
    <scope>NUCLEOTIDE SEQUENCE</scope>
    <source>
        <strain evidence="2">WJC10195</strain>
    </source>
</reference>
<feature type="compositionally biased region" description="Basic and acidic residues" evidence="1">
    <location>
        <begin position="80"/>
        <end position="89"/>
    </location>
</feature>
<protein>
    <submittedName>
        <fullName evidence="2">Uncharacterized protein</fullName>
    </submittedName>
</protein>
<evidence type="ECO:0000313" key="3">
    <source>
        <dbReference type="Proteomes" id="UP001152622"/>
    </source>
</evidence>
<comment type="caution">
    <text evidence="2">The sequence shown here is derived from an EMBL/GenBank/DDBJ whole genome shotgun (WGS) entry which is preliminary data.</text>
</comment>
<proteinExistence type="predicted"/>
<organism evidence="2 3">
    <name type="scientific">Synaphobranchus kaupii</name>
    <name type="common">Kaup's arrowtooth eel</name>
    <dbReference type="NCBI Taxonomy" id="118154"/>
    <lineage>
        <taxon>Eukaryota</taxon>
        <taxon>Metazoa</taxon>
        <taxon>Chordata</taxon>
        <taxon>Craniata</taxon>
        <taxon>Vertebrata</taxon>
        <taxon>Euteleostomi</taxon>
        <taxon>Actinopterygii</taxon>
        <taxon>Neopterygii</taxon>
        <taxon>Teleostei</taxon>
        <taxon>Anguilliformes</taxon>
        <taxon>Synaphobranchidae</taxon>
        <taxon>Synaphobranchus</taxon>
    </lineage>
</organism>